<keyword evidence="3" id="KW-0723">Serine/threonine-protein kinase</keyword>
<dbReference type="SUPFAM" id="SSF56112">
    <property type="entry name" value="Protein kinase-like (PK-like)"/>
    <property type="match status" value="1"/>
</dbReference>
<dbReference type="Pfam" id="PF01163">
    <property type="entry name" value="RIO1"/>
    <property type="match status" value="1"/>
</dbReference>
<dbReference type="GO" id="GO:0004674">
    <property type="term" value="F:protein serine/threonine kinase activity"/>
    <property type="evidence" value="ECO:0007669"/>
    <property type="project" value="UniProtKB-KW"/>
</dbReference>
<dbReference type="CDD" id="cd05145">
    <property type="entry name" value="RIO1_like"/>
    <property type="match status" value="1"/>
</dbReference>
<protein>
    <recommendedName>
        <fullName evidence="2">non-specific serine/threonine protein kinase</fullName>
        <ecNumber evidence="2">2.7.11.1</ecNumber>
    </recommendedName>
</protein>
<keyword evidence="9" id="KW-0460">Magnesium</keyword>
<reference evidence="14" key="1">
    <citation type="submission" date="2008-02" db="EMBL/GenBank/DDBJ databases">
        <title>Complete sequence of Psuedomonas putida W619.</title>
        <authorList>
            <consortium name="US DOE Joint Genome Institute"/>
            <person name="Copeland A."/>
            <person name="Lucas S."/>
            <person name="Lapidus A."/>
            <person name="Barry K."/>
            <person name="Detter J.C."/>
            <person name="Glavina del Rio T."/>
            <person name="Dalin E."/>
            <person name="Tice H."/>
            <person name="Pitluck S."/>
            <person name="Chain P."/>
            <person name="Malfatti S."/>
            <person name="Shin M."/>
            <person name="Vergez L."/>
            <person name="Schmutz J."/>
            <person name="Larimer F."/>
            <person name="Land M."/>
            <person name="Hauser L."/>
            <person name="Kyrpides N."/>
            <person name="Kim E."/>
            <person name="Taghavi S."/>
            <person name="Vangronsveld D."/>
            <person name="van der Lelie D."/>
            <person name="Richardson P."/>
        </authorList>
    </citation>
    <scope>NUCLEOTIDE SEQUENCE</scope>
    <source>
        <strain evidence="14">W619</strain>
    </source>
</reference>
<evidence type="ECO:0000256" key="3">
    <source>
        <dbReference type="ARBA" id="ARBA00022527"/>
    </source>
</evidence>
<keyword evidence="8" id="KW-0067">ATP-binding</keyword>
<evidence type="ECO:0000256" key="7">
    <source>
        <dbReference type="ARBA" id="ARBA00022777"/>
    </source>
</evidence>
<dbReference type="EC" id="2.7.11.1" evidence="2"/>
<evidence type="ECO:0000256" key="1">
    <source>
        <dbReference type="ARBA" id="ARBA00009196"/>
    </source>
</evidence>
<evidence type="ECO:0000259" key="13">
    <source>
        <dbReference type="SMART" id="SM00090"/>
    </source>
</evidence>
<feature type="domain" description="RIO kinase" evidence="13">
    <location>
        <begin position="6"/>
        <end position="251"/>
    </location>
</feature>
<evidence type="ECO:0000256" key="5">
    <source>
        <dbReference type="ARBA" id="ARBA00022723"/>
    </source>
</evidence>
<dbReference type="HOGENOM" id="CLU_047558_0_0_6"/>
<evidence type="ECO:0000256" key="8">
    <source>
        <dbReference type="ARBA" id="ARBA00022840"/>
    </source>
</evidence>
<dbReference type="NCBIfam" id="NF041645">
    <property type="entry name" value="prot_kin_PA4780"/>
    <property type="match status" value="1"/>
</dbReference>
<dbReference type="InterPro" id="IPR048148">
    <property type="entry name" value="Prot_kin_PA4780"/>
</dbReference>
<name>B1J9W0_PSEPW</name>
<gene>
    <name evidence="14" type="ordered locus">PputW619_3036</name>
</gene>
<dbReference type="Gene3D" id="1.10.510.10">
    <property type="entry name" value="Transferase(Phosphotransferase) domain 1"/>
    <property type="match status" value="1"/>
</dbReference>
<dbReference type="eggNOG" id="COG1718">
    <property type="taxonomic scope" value="Bacteria"/>
</dbReference>
<evidence type="ECO:0000256" key="11">
    <source>
        <dbReference type="ARBA" id="ARBA00048679"/>
    </source>
</evidence>
<organism evidence="14">
    <name type="scientific">Pseudomonas putida (strain W619)</name>
    <dbReference type="NCBI Taxonomy" id="390235"/>
    <lineage>
        <taxon>Bacteria</taxon>
        <taxon>Pseudomonadati</taxon>
        <taxon>Pseudomonadota</taxon>
        <taxon>Gammaproteobacteria</taxon>
        <taxon>Pseudomonadales</taxon>
        <taxon>Pseudomonadaceae</taxon>
        <taxon>Pseudomonas</taxon>
    </lineage>
</organism>
<dbReference type="PROSITE" id="PS01245">
    <property type="entry name" value="RIO1"/>
    <property type="match status" value="1"/>
</dbReference>
<dbReference type="InterPro" id="IPR018934">
    <property type="entry name" value="RIO_dom"/>
</dbReference>
<dbReference type="InterPro" id="IPR000687">
    <property type="entry name" value="RIO_kinase"/>
</dbReference>
<dbReference type="EMBL" id="CP000949">
    <property type="protein sequence ID" value="ACA73528.1"/>
    <property type="molecule type" value="Genomic_DNA"/>
</dbReference>
<keyword evidence="7" id="KW-0418">Kinase</keyword>
<evidence type="ECO:0000256" key="6">
    <source>
        <dbReference type="ARBA" id="ARBA00022741"/>
    </source>
</evidence>
<comment type="similarity">
    <text evidence="1">Belongs to the protein kinase superfamily. RIO-type Ser/Thr kinase family.</text>
</comment>
<evidence type="ECO:0000256" key="2">
    <source>
        <dbReference type="ARBA" id="ARBA00012513"/>
    </source>
</evidence>
<feature type="compositionally biased region" description="Basic and acidic residues" evidence="12">
    <location>
        <begin position="292"/>
        <end position="307"/>
    </location>
</feature>
<dbReference type="SMART" id="SM00090">
    <property type="entry name" value="RIO"/>
    <property type="match status" value="1"/>
</dbReference>
<dbReference type="InterPro" id="IPR018935">
    <property type="entry name" value="RIO_kinase_CS"/>
</dbReference>
<evidence type="ECO:0000256" key="9">
    <source>
        <dbReference type="ARBA" id="ARBA00022842"/>
    </source>
</evidence>
<dbReference type="GO" id="GO:0005524">
    <property type="term" value="F:ATP binding"/>
    <property type="evidence" value="ECO:0007669"/>
    <property type="project" value="UniProtKB-KW"/>
</dbReference>
<dbReference type="PANTHER" id="PTHR45723">
    <property type="entry name" value="SERINE/THREONINE-PROTEIN KINASE RIO1"/>
    <property type="match status" value="1"/>
</dbReference>
<sequence>MFANQAIRPDRTPNTSLMKTPKRIEPLIEDGLVDEVLRPLMSGKEAAVYVVRCGAQVRCAKVYKEANKRSFRQAAEYQEGRKVRNSRQARAMAKGSKYGRKEAEDAWQNAEVAALFRLANAGVRVPKPYDFQDGVLLMELVTDADGDAAPRLNDVHLEADEAREYHAFVIRQIVLMLCAGLVHGDLSEFNVLLGPDGPVIIDLPQAVDAAGNNHAFSMLQRDVANMAHYFGRFAPELKDTRFAQEMWALYEAGELRADSPLTGEFEDDEHVADVGGVMREIDAARLDDVRRRAARAEAEHGPVKGEEPPPPWLQ</sequence>
<dbReference type="InterPro" id="IPR051272">
    <property type="entry name" value="RIO-type_Ser/Thr_kinase"/>
</dbReference>
<accession>B1J9W0</accession>
<evidence type="ECO:0000256" key="4">
    <source>
        <dbReference type="ARBA" id="ARBA00022679"/>
    </source>
</evidence>
<dbReference type="GO" id="GO:0046872">
    <property type="term" value="F:metal ion binding"/>
    <property type="evidence" value="ECO:0007669"/>
    <property type="project" value="UniProtKB-KW"/>
</dbReference>
<evidence type="ECO:0000256" key="10">
    <source>
        <dbReference type="ARBA" id="ARBA00047899"/>
    </source>
</evidence>
<comment type="catalytic activity">
    <reaction evidence="10">
        <text>L-threonyl-[protein] + ATP = O-phospho-L-threonyl-[protein] + ADP + H(+)</text>
        <dbReference type="Rhea" id="RHEA:46608"/>
        <dbReference type="Rhea" id="RHEA-COMP:11060"/>
        <dbReference type="Rhea" id="RHEA-COMP:11605"/>
        <dbReference type="ChEBI" id="CHEBI:15378"/>
        <dbReference type="ChEBI" id="CHEBI:30013"/>
        <dbReference type="ChEBI" id="CHEBI:30616"/>
        <dbReference type="ChEBI" id="CHEBI:61977"/>
        <dbReference type="ChEBI" id="CHEBI:456216"/>
        <dbReference type="EC" id="2.7.11.1"/>
    </reaction>
</comment>
<evidence type="ECO:0000313" key="14">
    <source>
        <dbReference type="EMBL" id="ACA73528.1"/>
    </source>
</evidence>
<dbReference type="STRING" id="390235.PputW619_3036"/>
<keyword evidence="6" id="KW-0547">Nucleotide-binding</keyword>
<keyword evidence="4" id="KW-0808">Transferase</keyword>
<comment type="catalytic activity">
    <reaction evidence="11">
        <text>L-seryl-[protein] + ATP = O-phospho-L-seryl-[protein] + ADP + H(+)</text>
        <dbReference type="Rhea" id="RHEA:17989"/>
        <dbReference type="Rhea" id="RHEA-COMP:9863"/>
        <dbReference type="Rhea" id="RHEA-COMP:11604"/>
        <dbReference type="ChEBI" id="CHEBI:15378"/>
        <dbReference type="ChEBI" id="CHEBI:29999"/>
        <dbReference type="ChEBI" id="CHEBI:30616"/>
        <dbReference type="ChEBI" id="CHEBI:83421"/>
        <dbReference type="ChEBI" id="CHEBI:456216"/>
        <dbReference type="EC" id="2.7.11.1"/>
    </reaction>
</comment>
<feature type="region of interest" description="Disordered" evidence="12">
    <location>
        <begin position="1"/>
        <end position="20"/>
    </location>
</feature>
<dbReference type="AlphaFoldDB" id="B1J9W0"/>
<keyword evidence="5" id="KW-0479">Metal-binding</keyword>
<feature type="region of interest" description="Disordered" evidence="12">
    <location>
        <begin position="292"/>
        <end position="314"/>
    </location>
</feature>
<dbReference type="InterPro" id="IPR011009">
    <property type="entry name" value="Kinase-like_dom_sf"/>
</dbReference>
<dbReference type="Gene3D" id="3.30.200.20">
    <property type="entry name" value="Phosphorylase Kinase, domain 1"/>
    <property type="match status" value="1"/>
</dbReference>
<proteinExistence type="inferred from homology"/>
<dbReference type="KEGG" id="ppw:PputW619_3036"/>
<evidence type="ECO:0000256" key="12">
    <source>
        <dbReference type="SAM" id="MobiDB-lite"/>
    </source>
</evidence>